<feature type="transmembrane region" description="Helical" evidence="1">
    <location>
        <begin position="124"/>
        <end position="145"/>
    </location>
</feature>
<evidence type="ECO:0000256" key="1">
    <source>
        <dbReference type="SAM" id="Phobius"/>
    </source>
</evidence>
<keyword evidence="1" id="KW-1133">Transmembrane helix</keyword>
<evidence type="ECO:0008006" key="4">
    <source>
        <dbReference type="Google" id="ProtNLM"/>
    </source>
</evidence>
<keyword evidence="1" id="KW-0472">Membrane</keyword>
<gene>
    <name evidence="2" type="ORF">PEPS_08920</name>
</gene>
<evidence type="ECO:0000313" key="2">
    <source>
        <dbReference type="EMBL" id="BDC98611.1"/>
    </source>
</evidence>
<keyword evidence="1" id="KW-0812">Transmembrane</keyword>
<dbReference type="Proteomes" id="UP001354989">
    <property type="component" value="Chromosome"/>
</dbReference>
<evidence type="ECO:0000313" key="3">
    <source>
        <dbReference type="Proteomes" id="UP001354989"/>
    </source>
</evidence>
<proteinExistence type="predicted"/>
<feature type="transmembrane region" description="Helical" evidence="1">
    <location>
        <begin position="166"/>
        <end position="188"/>
    </location>
</feature>
<feature type="transmembrane region" description="Helical" evidence="1">
    <location>
        <begin position="388"/>
        <end position="409"/>
    </location>
</feature>
<feature type="transmembrane region" description="Helical" evidence="1">
    <location>
        <begin position="194"/>
        <end position="214"/>
    </location>
</feature>
<feature type="transmembrane region" description="Helical" evidence="1">
    <location>
        <begin position="6"/>
        <end position="22"/>
    </location>
</feature>
<dbReference type="EMBL" id="AP025292">
    <property type="protein sequence ID" value="BDC98611.1"/>
    <property type="molecule type" value="Genomic_DNA"/>
</dbReference>
<feature type="transmembrane region" description="Helical" evidence="1">
    <location>
        <begin position="363"/>
        <end position="382"/>
    </location>
</feature>
<name>A0ABN6L610_9BACT</name>
<keyword evidence="3" id="KW-1185">Reference proteome</keyword>
<dbReference type="RefSeq" id="WP_338397770.1">
    <property type="nucleotide sequence ID" value="NZ_AP025292.1"/>
</dbReference>
<protein>
    <recommendedName>
        <fullName evidence="4">Oligosaccharide repeat unit polymerase</fullName>
    </recommendedName>
</protein>
<reference evidence="2 3" key="1">
    <citation type="submission" date="2021-12" db="EMBL/GenBank/DDBJ databases">
        <title>Genome sequencing of bacteria with rrn-lacking chromosome and rrn-plasmid.</title>
        <authorList>
            <person name="Anda M."/>
            <person name="Iwasaki W."/>
        </authorList>
    </citation>
    <scope>NUCLEOTIDE SEQUENCE [LARGE SCALE GENOMIC DNA]</scope>
    <source>
        <strain evidence="2 3">NBRC 101262</strain>
    </source>
</reference>
<organism evidence="2 3">
    <name type="scientific">Persicobacter psychrovividus</name>
    <dbReference type="NCBI Taxonomy" id="387638"/>
    <lineage>
        <taxon>Bacteria</taxon>
        <taxon>Pseudomonadati</taxon>
        <taxon>Bacteroidota</taxon>
        <taxon>Cytophagia</taxon>
        <taxon>Cytophagales</taxon>
        <taxon>Persicobacteraceae</taxon>
        <taxon>Persicobacter</taxon>
    </lineage>
</organism>
<feature type="transmembrane region" description="Helical" evidence="1">
    <location>
        <begin position="29"/>
        <end position="49"/>
    </location>
</feature>
<accession>A0ABN6L610</accession>
<feature type="transmembrane region" description="Helical" evidence="1">
    <location>
        <begin position="69"/>
        <end position="85"/>
    </location>
</feature>
<sequence>MVIDFWSFVGLLLTAFLFYRFIEQLGKGFPVFELIGLLASLQWILGPFQSYNNPISHYKYYMYVRQEEYMAFVVPAMLLFSWLLMKKRTININIGILKNYSNYGLPLLFIGFFADLASGFVPNALLFFLFLISNFKYVGAVLLLFSPNPTHRTFFYGSLVYLVYRALSSGMFHDLILWSIFFLMFWAVKYRPSFKFKLVIIGVGICSSIAIQVVKAQYRVALRGSGAINKVELFTSIFVERMEAGVLEEEEGQEELNVRLNQGWIISAIMHHVPNSEDYAGGETIIEAFSASLLPRFLNPNKKKAGGRENFMRFTGLPLGGNTSMGTSVIGEAYANFGKWGGIGFMFFWGGILLWYWNQLQRLIFTTPLLVVFVPLLFLQVVKAETELVVVLNHLVKASMVVWMFFWGARNILKWEV</sequence>
<feature type="transmembrane region" description="Helical" evidence="1">
    <location>
        <begin position="97"/>
        <end position="118"/>
    </location>
</feature>
<feature type="transmembrane region" description="Helical" evidence="1">
    <location>
        <begin position="337"/>
        <end position="356"/>
    </location>
</feature>